<sequence length="20" mass="2469">MIPEYITVLCHKLEDKIIYF</sequence>
<reference evidence="1 2" key="1">
    <citation type="submission" date="2007-03" db="EMBL/GenBank/DDBJ databases">
        <authorList>
            <person name="Stal L."/>
            <person name="Ferriera S."/>
            <person name="Johnson J."/>
            <person name="Kravitz S."/>
            <person name="Beeson K."/>
            <person name="Sutton G."/>
            <person name="Rogers Y.-H."/>
            <person name="Friedman R."/>
            <person name="Frazier M."/>
            <person name="Venter J.C."/>
        </authorList>
    </citation>
    <scope>NUCLEOTIDE SEQUENCE [LARGE SCALE GENOMIC DNA]</scope>
    <source>
        <strain evidence="1 2">CCY0110</strain>
    </source>
</reference>
<proteinExistence type="predicted"/>
<dbReference type="Proteomes" id="UP000003781">
    <property type="component" value="Unassembled WGS sequence"/>
</dbReference>
<evidence type="ECO:0000313" key="1">
    <source>
        <dbReference type="EMBL" id="EAZ93636.1"/>
    </source>
</evidence>
<evidence type="ECO:0000313" key="2">
    <source>
        <dbReference type="Proteomes" id="UP000003781"/>
    </source>
</evidence>
<dbReference type="EMBL" id="AAXW01000002">
    <property type="protein sequence ID" value="EAZ93636.1"/>
    <property type="molecule type" value="Genomic_DNA"/>
</dbReference>
<comment type="caution">
    <text evidence="1">The sequence shown here is derived from an EMBL/GenBank/DDBJ whole genome shotgun (WGS) entry which is preliminary data.</text>
</comment>
<gene>
    <name evidence="1" type="ORF">CY0110_17612</name>
</gene>
<organism evidence="1 2">
    <name type="scientific">Crocosphaera chwakensis CCY0110</name>
    <dbReference type="NCBI Taxonomy" id="391612"/>
    <lineage>
        <taxon>Bacteria</taxon>
        <taxon>Bacillati</taxon>
        <taxon>Cyanobacteriota</taxon>
        <taxon>Cyanophyceae</taxon>
        <taxon>Oscillatoriophycideae</taxon>
        <taxon>Chroococcales</taxon>
        <taxon>Aphanothecaceae</taxon>
        <taxon>Crocosphaera</taxon>
        <taxon>Crocosphaera chwakensis</taxon>
    </lineage>
</organism>
<dbReference type="AlphaFoldDB" id="A3IIK4"/>
<protein>
    <submittedName>
        <fullName evidence="1">Uncharacterized protein</fullName>
    </submittedName>
</protein>
<name>A3IIK4_9CHRO</name>
<accession>A3IIK4</accession>
<keyword evidence="2" id="KW-1185">Reference proteome</keyword>